<organism evidence="1 2">
    <name type="scientific">Dioscorea alata</name>
    <name type="common">Purple yam</name>
    <dbReference type="NCBI Taxonomy" id="55571"/>
    <lineage>
        <taxon>Eukaryota</taxon>
        <taxon>Viridiplantae</taxon>
        <taxon>Streptophyta</taxon>
        <taxon>Embryophyta</taxon>
        <taxon>Tracheophyta</taxon>
        <taxon>Spermatophyta</taxon>
        <taxon>Magnoliopsida</taxon>
        <taxon>Liliopsida</taxon>
        <taxon>Dioscoreales</taxon>
        <taxon>Dioscoreaceae</taxon>
        <taxon>Dioscorea</taxon>
    </lineage>
</organism>
<comment type="caution">
    <text evidence="1">The sequence shown here is derived from an EMBL/GenBank/DDBJ whole genome shotgun (WGS) entry which is preliminary data.</text>
</comment>
<dbReference type="Proteomes" id="UP000827976">
    <property type="component" value="Chromosome 13"/>
</dbReference>
<sequence length="1297" mass="142164">MRAVKKRPGDRICDVCGDAGYTENLVICFQCNTASEHSYCMQNGGFVGSESWFCGKCSASHGEYHDGILNCKRKNLDISDVTSSQFKKTKVHDQDDLSFNSPQSGEFDNDAMCQPGSKKPFPSEDGSLDKNDVGKQQVATKSLCRSSFFNRKEPSKVKPLSAEEVVQLTSGAVGRTSTSRITSRRSFFSSANQSHVPSFRHISHRAHQSKSTSSRPEENFHQRMKISLDSEVKHPHSNCMMTRENNGNDKEVRIENDRMPGEKVPAVLHGKQITNQSPSTDVLSPRCNTPTCSRSVSAAPYLYKTSGLRKRQADNTLEPIKEEPLKNGDLIAACSPAQNTKLADSECLNSRDIVDKKPTKVESLKKGDLIEGCSPSQHTKSVDPECLNSRMVDISDKKKKTTSDGEETFAKPHEAYNFKNAQSVKSGVADKVLILHDTTAVNMPPSDSGNISYSETVLKETGFQDKSLPPSLAVHQQQKISNCLTAEVRWKGFFDILYPGLLKKFGMLAHCPRNFSIKVYDMAQQMPVELKLFVVPRPDVWPRAFQSDPPDSDDIGLYFVPSNLMRSQEDFFGFLEWIDLGDFALRAWVGGVELLVFSSKQLPVDSQRILNGLYLWGVFRHVKSKKGIHHEDVPSGVHAIASQPGSSSQFNVPPVGNSMEVGTQVDVVTGVDTSIKNLGVPGLTRPFSGSNVSFVASPADDSVQLKVPLEGDINELDMKPDIVRTRIGVVDRPISRFDKSPGFRIPVSTDVVSTSKVVSAVSQSVTNSQTYVPPESDIKELDTKVDVVKGFGIGIDLAGTSISSPDAPSGFTRPILVDLPSNATSISSQHNTSSPLNPTADSDIKNVDTKINIVGRTKIGSCDRFIPSLRTPPGFTRPISEDITSDVPVVVSKHNTDTQLNFSPECNSTEGDKEIDKAFTPSLRTPPGFTRPISVGITLDGPIVVLKTNTDNQLNFSPECNSTKVGMEINKAGGIDIGLLDKPIPRLDASPGFSRPISDDDHEERPLVKFSLQKVRDISQTVLPFISRNSGLENQNNSVEINHGFPVPLRAVHNSFVSFSSTVNNDTSETYNLLKNNEVLPTESMPHLSSGPVDLSMEENEVHAKDDACLKNSDHARSLSSELPLSLPEEERVSCSMEHHIDENAISSAKHDSISTSSFKKSGIGLFDSLKAKPQSSSENSLYEGFTHKETKESEEIDDQVTNYESPLPNCEDQVIFGRTALPLFPAAAEFRSGSVSVNEGNEQDVQLINDKTDPLISPDLSLSRPHYVQDGNIWISAASHEKLKKDNCGDSLKLSF</sequence>
<dbReference type="EMBL" id="CM037023">
    <property type="protein sequence ID" value="KAH7665179.1"/>
    <property type="molecule type" value="Genomic_DNA"/>
</dbReference>
<gene>
    <name evidence="1" type="ORF">IHE45_13G015700</name>
</gene>
<protein>
    <submittedName>
        <fullName evidence="1">Zinc finger RING/FYVE/PHD-type protein</fullName>
    </submittedName>
</protein>
<proteinExistence type="predicted"/>
<reference evidence="2" key="1">
    <citation type="journal article" date="2022" name="Nat. Commun.">
        <title>Chromosome evolution and the genetic basis of agronomically important traits in greater yam.</title>
        <authorList>
            <person name="Bredeson J.V."/>
            <person name="Lyons J.B."/>
            <person name="Oniyinde I.O."/>
            <person name="Okereke N.R."/>
            <person name="Kolade O."/>
            <person name="Nnabue I."/>
            <person name="Nwadili C.O."/>
            <person name="Hribova E."/>
            <person name="Parker M."/>
            <person name="Nwogha J."/>
            <person name="Shu S."/>
            <person name="Carlson J."/>
            <person name="Kariba R."/>
            <person name="Muthemba S."/>
            <person name="Knop K."/>
            <person name="Barton G.J."/>
            <person name="Sherwood A.V."/>
            <person name="Lopez-Montes A."/>
            <person name="Asiedu R."/>
            <person name="Jamnadass R."/>
            <person name="Muchugi A."/>
            <person name="Goodstein D."/>
            <person name="Egesi C.N."/>
            <person name="Featherston J."/>
            <person name="Asfaw A."/>
            <person name="Simpson G.G."/>
            <person name="Dolezel J."/>
            <person name="Hendre P.S."/>
            <person name="Van Deynze A."/>
            <person name="Kumar P.L."/>
            <person name="Obidiegwu J.E."/>
            <person name="Bhattacharjee R."/>
            <person name="Rokhsar D.S."/>
        </authorList>
    </citation>
    <scope>NUCLEOTIDE SEQUENCE [LARGE SCALE GENOMIC DNA]</scope>
    <source>
        <strain evidence="2">cv. TDa95/00328</strain>
    </source>
</reference>
<keyword evidence="2" id="KW-1185">Reference proteome</keyword>
<accession>A0ACB7UWH1</accession>
<evidence type="ECO:0000313" key="1">
    <source>
        <dbReference type="EMBL" id="KAH7665179.1"/>
    </source>
</evidence>
<evidence type="ECO:0000313" key="2">
    <source>
        <dbReference type="Proteomes" id="UP000827976"/>
    </source>
</evidence>
<name>A0ACB7UWH1_DIOAL</name>